<feature type="region of interest" description="Disordered" evidence="2">
    <location>
        <begin position="1"/>
        <end position="109"/>
    </location>
</feature>
<reference evidence="3" key="1">
    <citation type="journal article" date="2021" name="New Phytol.">
        <title>Evolutionary innovations through gain and loss of genes in the ectomycorrhizal Boletales.</title>
        <authorList>
            <person name="Wu G."/>
            <person name="Miyauchi S."/>
            <person name="Morin E."/>
            <person name="Kuo A."/>
            <person name="Drula E."/>
            <person name="Varga T."/>
            <person name="Kohler A."/>
            <person name="Feng B."/>
            <person name="Cao Y."/>
            <person name="Lipzen A."/>
            <person name="Daum C."/>
            <person name="Hundley H."/>
            <person name="Pangilinan J."/>
            <person name="Johnson J."/>
            <person name="Barry K."/>
            <person name="LaButti K."/>
            <person name="Ng V."/>
            <person name="Ahrendt S."/>
            <person name="Min B."/>
            <person name="Choi I.G."/>
            <person name="Park H."/>
            <person name="Plett J.M."/>
            <person name="Magnuson J."/>
            <person name="Spatafora J.W."/>
            <person name="Nagy L.G."/>
            <person name="Henrissat B."/>
            <person name="Grigoriev I.V."/>
            <person name="Yang Z.L."/>
            <person name="Xu J."/>
            <person name="Martin F.M."/>
        </authorList>
    </citation>
    <scope>NUCLEOTIDE SEQUENCE</scope>
    <source>
        <strain evidence="3">KKN 215</strain>
    </source>
</reference>
<comment type="caution">
    <text evidence="3">The sequence shown here is derived from an EMBL/GenBank/DDBJ whole genome shotgun (WGS) entry which is preliminary data.</text>
</comment>
<dbReference type="EMBL" id="JAEVFJ010000010">
    <property type="protein sequence ID" value="KAH8102270.1"/>
    <property type="molecule type" value="Genomic_DNA"/>
</dbReference>
<feature type="region of interest" description="Disordered" evidence="2">
    <location>
        <begin position="250"/>
        <end position="304"/>
    </location>
</feature>
<keyword evidence="1" id="KW-0175">Coiled coil</keyword>
<feature type="compositionally biased region" description="Basic and acidic residues" evidence="2">
    <location>
        <begin position="51"/>
        <end position="67"/>
    </location>
</feature>
<dbReference type="AlphaFoldDB" id="A0A8K0XRV8"/>
<name>A0A8K0XRV8_9AGAR</name>
<feature type="coiled-coil region" evidence="1">
    <location>
        <begin position="429"/>
        <end position="456"/>
    </location>
</feature>
<sequence length="562" mass="62828">MSKLKVSSPNSETPITALIHEALDAQEPHTFPSHPHPHPPPPGPFPPPPEQRTDREPRREQENRVDEQPQTTPKAPPTTLPTTSESLSSQNNTKDARSTAPTSHHWIQSPVLARRADIESDTETVMPDKLDEGVPNEWTTRLRLLSRYVQAQDELQAVERDTQIYELAHSSLPQPVPLVSAELQKARTEKIQALHSAVKDFAQSGLWHLAAQDPSPRAGLQLDQKFEELKALMEVLSATTRGLYAQVSGEKFPAIPPPPSFPSSGSLSSMDIESGPDDDAPRGKKRRRISREESVSTNDEDDIERALLQDEESLQERVGGLEARLLETENLLHEWQWDLSQDLNDKLTKYVDKFRASSKKESEQFTSVVTRDREEIEKIKAELTSMNADVRELAEEVADHIRVSTSVKNENALLQVELGKTIEMIAVMAHSQKEQNTKAQEEIQALTAEVERLKAREVPPQPSSPAIMLTPEVLQQLGQLLQGSEVLPGLQQRIRDEIIQPTMAEHLTQVTKIMQEQQKETATNIISKVDKTSDMIAAIARWADSIKRDVDPGLLMSPSSTT</sequence>
<proteinExistence type="predicted"/>
<evidence type="ECO:0000256" key="2">
    <source>
        <dbReference type="SAM" id="MobiDB-lite"/>
    </source>
</evidence>
<feature type="compositionally biased region" description="Pro residues" evidence="2">
    <location>
        <begin position="38"/>
        <end position="50"/>
    </location>
</feature>
<evidence type="ECO:0000313" key="3">
    <source>
        <dbReference type="EMBL" id="KAH8102270.1"/>
    </source>
</evidence>
<gene>
    <name evidence="3" type="ORF">BXZ70DRAFT_1006876</name>
</gene>
<protein>
    <submittedName>
        <fullName evidence="3">Uncharacterized protein</fullName>
    </submittedName>
</protein>
<feature type="compositionally biased region" description="Low complexity" evidence="2">
    <location>
        <begin position="80"/>
        <end position="89"/>
    </location>
</feature>
<evidence type="ECO:0000256" key="1">
    <source>
        <dbReference type="SAM" id="Coils"/>
    </source>
</evidence>
<keyword evidence="4" id="KW-1185">Reference proteome</keyword>
<feature type="compositionally biased region" description="Polar residues" evidence="2">
    <location>
        <begin position="1"/>
        <end position="14"/>
    </location>
</feature>
<dbReference type="OrthoDB" id="2749714at2759"/>
<feature type="coiled-coil region" evidence="1">
    <location>
        <begin position="369"/>
        <end position="396"/>
    </location>
</feature>
<organism evidence="3 4">
    <name type="scientific">Cristinia sonorae</name>
    <dbReference type="NCBI Taxonomy" id="1940300"/>
    <lineage>
        <taxon>Eukaryota</taxon>
        <taxon>Fungi</taxon>
        <taxon>Dikarya</taxon>
        <taxon>Basidiomycota</taxon>
        <taxon>Agaricomycotina</taxon>
        <taxon>Agaricomycetes</taxon>
        <taxon>Agaricomycetidae</taxon>
        <taxon>Agaricales</taxon>
        <taxon>Pleurotineae</taxon>
        <taxon>Stephanosporaceae</taxon>
        <taxon>Cristinia</taxon>
    </lineage>
</organism>
<accession>A0A8K0XRV8</accession>
<evidence type="ECO:0000313" key="4">
    <source>
        <dbReference type="Proteomes" id="UP000813824"/>
    </source>
</evidence>
<dbReference type="Proteomes" id="UP000813824">
    <property type="component" value="Unassembled WGS sequence"/>
</dbReference>